<keyword evidence="2 5" id="KW-0808">Transferase</keyword>
<evidence type="ECO:0000313" key="10">
    <source>
        <dbReference type="Proteomes" id="UP000886723"/>
    </source>
</evidence>
<comment type="caution">
    <text evidence="9">The sequence shown here is derived from an EMBL/GenBank/DDBJ whole genome shotgun (WGS) entry which is preliminary data.</text>
</comment>
<proteinExistence type="inferred from homology"/>
<name>A0A9D1T5W1_9FIRM</name>
<reference evidence="9" key="1">
    <citation type="submission" date="2020-10" db="EMBL/GenBank/DDBJ databases">
        <authorList>
            <person name="Gilroy R."/>
        </authorList>
    </citation>
    <scope>NUCLEOTIDE SEQUENCE</scope>
    <source>
        <strain evidence="9">ChiBcec2-4451</strain>
    </source>
</reference>
<dbReference type="Gene3D" id="1.10.8.10">
    <property type="entry name" value="DNA helicase RuvA subunit, C-terminal domain"/>
    <property type="match status" value="1"/>
</dbReference>
<evidence type="ECO:0000313" key="9">
    <source>
        <dbReference type="EMBL" id="HIV13015.1"/>
    </source>
</evidence>
<feature type="domain" description="Methyltransferase small" evidence="7">
    <location>
        <begin position="99"/>
        <end position="187"/>
    </location>
</feature>
<dbReference type="EMBL" id="DVON01000169">
    <property type="protein sequence ID" value="HIV13015.1"/>
    <property type="molecule type" value="Genomic_DNA"/>
</dbReference>
<dbReference type="PANTHER" id="PTHR18895">
    <property type="entry name" value="HEMK METHYLTRANSFERASE"/>
    <property type="match status" value="1"/>
</dbReference>
<evidence type="ECO:0000256" key="2">
    <source>
        <dbReference type="ARBA" id="ARBA00022679"/>
    </source>
</evidence>
<gene>
    <name evidence="5 9" type="primary">prmC</name>
    <name evidence="9" type="ORF">IAA63_07745</name>
</gene>
<keyword evidence="3 5" id="KW-0949">S-adenosyl-L-methionine</keyword>
<comment type="similarity">
    <text evidence="5">Belongs to the protein N5-glutamine methyltransferase family. PrmC subfamily.</text>
</comment>
<dbReference type="GO" id="GO:0003676">
    <property type="term" value="F:nucleic acid binding"/>
    <property type="evidence" value="ECO:0007669"/>
    <property type="project" value="InterPro"/>
</dbReference>
<feature type="binding site" evidence="5">
    <location>
        <position position="184"/>
    </location>
    <ligand>
        <name>S-adenosyl-L-methionine</name>
        <dbReference type="ChEBI" id="CHEBI:59789"/>
    </ligand>
</feature>
<comment type="function">
    <text evidence="5">Methylates the class 1 translation termination release factors RF1/PrfA and RF2/PrfB on the glutamine residue of the universally conserved GGQ motif.</text>
</comment>
<dbReference type="PANTHER" id="PTHR18895:SF74">
    <property type="entry name" value="MTRF1L RELEASE FACTOR GLUTAMINE METHYLTRANSFERASE"/>
    <property type="match status" value="1"/>
</dbReference>
<evidence type="ECO:0000256" key="5">
    <source>
        <dbReference type="HAMAP-Rule" id="MF_02126"/>
    </source>
</evidence>
<sequence>MSTLRQLLAWGEETLRQAQVPDAEVDAWELMETAFAVEKSCYFLQRDDKIEDTDRERQYRGFIEQRCRRIPLQQITGRAWFMGLEFEVSDQVLTPRFDTECLVEAVERLLVPGMRILDLCTGSGCILLSLLARNPRIDGVGTDLSAGALQVACRNRDRLGVQAQLIQGDLFDHVTGSFDVIVSNPPYIPSEEIGGLMPEVRDHEPVMALDGGADGLDFYRRIIREAAGYLKPGGWLAFEIGCSQGEDLVRLLSEAGYTGVRTGRDLAGQVRTAFGQLPQKNTNTDNADGPAGPDGM</sequence>
<dbReference type="NCBIfam" id="TIGR03534">
    <property type="entry name" value="RF_mod_PrmC"/>
    <property type="match status" value="1"/>
</dbReference>
<dbReference type="GO" id="GO:0102559">
    <property type="term" value="F:peptide chain release factor N(5)-glutamine methyltransferase activity"/>
    <property type="evidence" value="ECO:0007669"/>
    <property type="project" value="UniProtKB-EC"/>
</dbReference>
<organism evidence="9 10">
    <name type="scientific">Candidatus Pullilachnospira stercoravium</name>
    <dbReference type="NCBI Taxonomy" id="2840913"/>
    <lineage>
        <taxon>Bacteria</taxon>
        <taxon>Bacillati</taxon>
        <taxon>Bacillota</taxon>
        <taxon>Clostridia</taxon>
        <taxon>Lachnospirales</taxon>
        <taxon>Lachnospiraceae</taxon>
        <taxon>Lachnospiraceae incertae sedis</taxon>
        <taxon>Candidatus Pullilachnospira</taxon>
    </lineage>
</organism>
<dbReference type="InterPro" id="IPR029063">
    <property type="entry name" value="SAM-dependent_MTases_sf"/>
</dbReference>
<dbReference type="Gene3D" id="3.40.50.150">
    <property type="entry name" value="Vaccinia Virus protein VP39"/>
    <property type="match status" value="1"/>
</dbReference>
<keyword evidence="1 5" id="KW-0489">Methyltransferase</keyword>
<dbReference type="Pfam" id="PF17827">
    <property type="entry name" value="PrmC_N"/>
    <property type="match status" value="1"/>
</dbReference>
<evidence type="ECO:0000259" key="8">
    <source>
        <dbReference type="Pfam" id="PF17827"/>
    </source>
</evidence>
<dbReference type="PROSITE" id="PS00092">
    <property type="entry name" value="N6_MTASE"/>
    <property type="match status" value="1"/>
</dbReference>
<dbReference type="PRINTS" id="PR00507">
    <property type="entry name" value="N12N6MTFRASE"/>
</dbReference>
<dbReference type="GO" id="GO:0032259">
    <property type="term" value="P:methylation"/>
    <property type="evidence" value="ECO:0007669"/>
    <property type="project" value="UniProtKB-KW"/>
</dbReference>
<evidence type="ECO:0000256" key="1">
    <source>
        <dbReference type="ARBA" id="ARBA00022603"/>
    </source>
</evidence>
<dbReference type="HAMAP" id="MF_02126">
    <property type="entry name" value="RF_methyltr_PrmC"/>
    <property type="match status" value="1"/>
</dbReference>
<dbReference type="NCBIfam" id="TIGR00536">
    <property type="entry name" value="hemK_fam"/>
    <property type="match status" value="1"/>
</dbReference>
<dbReference type="SUPFAM" id="SSF53335">
    <property type="entry name" value="S-adenosyl-L-methionine-dependent methyltransferases"/>
    <property type="match status" value="1"/>
</dbReference>
<dbReference type="AlphaFoldDB" id="A0A9D1T5W1"/>
<feature type="binding site" evidence="5">
    <location>
        <begin position="184"/>
        <end position="187"/>
    </location>
    <ligand>
        <name>substrate</name>
    </ligand>
</feature>
<dbReference type="InterPro" id="IPR040758">
    <property type="entry name" value="PrmC_N"/>
</dbReference>
<feature type="region of interest" description="Disordered" evidence="6">
    <location>
        <begin position="274"/>
        <end position="296"/>
    </location>
</feature>
<dbReference type="EC" id="2.1.1.297" evidence="5"/>
<evidence type="ECO:0000256" key="6">
    <source>
        <dbReference type="SAM" id="MobiDB-lite"/>
    </source>
</evidence>
<dbReference type="InterPro" id="IPR007848">
    <property type="entry name" value="Small_mtfrase_dom"/>
</dbReference>
<dbReference type="Pfam" id="PF05175">
    <property type="entry name" value="MTS"/>
    <property type="match status" value="1"/>
</dbReference>
<accession>A0A9D1T5W1</accession>
<dbReference type="InterPro" id="IPR002052">
    <property type="entry name" value="DNA_methylase_N6_adenine_CS"/>
</dbReference>
<dbReference type="InterPro" id="IPR004556">
    <property type="entry name" value="HemK-like"/>
</dbReference>
<feature type="domain" description="Release factor glutamine methyltransferase N-terminal" evidence="8">
    <location>
        <begin position="6"/>
        <end position="77"/>
    </location>
</feature>
<comment type="caution">
    <text evidence="5">Lacks conserved residue(s) required for the propagation of feature annotation.</text>
</comment>
<reference evidence="9" key="2">
    <citation type="journal article" date="2021" name="PeerJ">
        <title>Extensive microbial diversity within the chicken gut microbiome revealed by metagenomics and culture.</title>
        <authorList>
            <person name="Gilroy R."/>
            <person name="Ravi A."/>
            <person name="Getino M."/>
            <person name="Pursley I."/>
            <person name="Horton D.L."/>
            <person name="Alikhan N.F."/>
            <person name="Baker D."/>
            <person name="Gharbi K."/>
            <person name="Hall N."/>
            <person name="Watson M."/>
            <person name="Adriaenssens E.M."/>
            <person name="Foster-Nyarko E."/>
            <person name="Jarju S."/>
            <person name="Secka A."/>
            <person name="Antonio M."/>
            <person name="Oren A."/>
            <person name="Chaudhuri R.R."/>
            <person name="La Ragione R."/>
            <person name="Hildebrand F."/>
            <person name="Pallen M.J."/>
        </authorList>
    </citation>
    <scope>NUCLEOTIDE SEQUENCE</scope>
    <source>
        <strain evidence="9">ChiBcec2-4451</strain>
    </source>
</reference>
<evidence type="ECO:0000256" key="4">
    <source>
        <dbReference type="ARBA" id="ARBA00048391"/>
    </source>
</evidence>
<protein>
    <recommendedName>
        <fullName evidence="5">Release factor glutamine methyltransferase</fullName>
        <shortName evidence="5">RF MTase</shortName>
        <ecNumber evidence="5">2.1.1.297</ecNumber>
    </recommendedName>
    <alternativeName>
        <fullName evidence="5">N5-glutamine methyltransferase PrmC</fullName>
    </alternativeName>
    <alternativeName>
        <fullName evidence="5">Protein-(glutamine-N5) MTase PrmC</fullName>
    </alternativeName>
    <alternativeName>
        <fullName evidence="5">Protein-glutamine N-methyltransferase PrmC</fullName>
    </alternativeName>
</protein>
<dbReference type="InterPro" id="IPR019874">
    <property type="entry name" value="RF_methyltr_PrmC"/>
</dbReference>
<evidence type="ECO:0000259" key="7">
    <source>
        <dbReference type="Pfam" id="PF05175"/>
    </source>
</evidence>
<comment type="catalytic activity">
    <reaction evidence="4 5">
        <text>L-glutaminyl-[peptide chain release factor] + S-adenosyl-L-methionine = N(5)-methyl-L-glutaminyl-[peptide chain release factor] + S-adenosyl-L-homocysteine + H(+)</text>
        <dbReference type="Rhea" id="RHEA:42896"/>
        <dbReference type="Rhea" id="RHEA-COMP:10271"/>
        <dbReference type="Rhea" id="RHEA-COMP:10272"/>
        <dbReference type="ChEBI" id="CHEBI:15378"/>
        <dbReference type="ChEBI" id="CHEBI:30011"/>
        <dbReference type="ChEBI" id="CHEBI:57856"/>
        <dbReference type="ChEBI" id="CHEBI:59789"/>
        <dbReference type="ChEBI" id="CHEBI:61891"/>
        <dbReference type="EC" id="2.1.1.297"/>
    </reaction>
</comment>
<dbReference type="CDD" id="cd02440">
    <property type="entry name" value="AdoMet_MTases"/>
    <property type="match status" value="1"/>
</dbReference>
<evidence type="ECO:0000256" key="3">
    <source>
        <dbReference type="ARBA" id="ARBA00022691"/>
    </source>
</evidence>
<dbReference type="InterPro" id="IPR050320">
    <property type="entry name" value="N5-glutamine_MTase"/>
</dbReference>
<feature type="binding site" evidence="5">
    <location>
        <position position="143"/>
    </location>
    <ligand>
        <name>S-adenosyl-L-methionine</name>
        <dbReference type="ChEBI" id="CHEBI:59789"/>
    </ligand>
</feature>
<dbReference type="Proteomes" id="UP000886723">
    <property type="component" value="Unassembled WGS sequence"/>
</dbReference>